<dbReference type="EMBL" id="CP050313">
    <property type="protein sequence ID" value="QIR15144.1"/>
    <property type="molecule type" value="Genomic_DNA"/>
</dbReference>
<gene>
    <name evidence="1" type="ORF">HBH39_12150</name>
</gene>
<organism evidence="1 2">
    <name type="scientific">Shewanella aestuarii</name>
    <dbReference type="NCBI Taxonomy" id="1028752"/>
    <lineage>
        <taxon>Bacteria</taxon>
        <taxon>Pseudomonadati</taxon>
        <taxon>Pseudomonadota</taxon>
        <taxon>Gammaproteobacteria</taxon>
        <taxon>Alteromonadales</taxon>
        <taxon>Shewanellaceae</taxon>
        <taxon>Shewanella</taxon>
    </lineage>
</organism>
<accession>A0A6G9QKP2</accession>
<evidence type="ECO:0000313" key="2">
    <source>
        <dbReference type="Proteomes" id="UP000502608"/>
    </source>
</evidence>
<proteinExistence type="predicted"/>
<name>A0A6G9QKP2_9GAMM</name>
<keyword evidence="2" id="KW-1185">Reference proteome</keyword>
<evidence type="ECO:0008006" key="3">
    <source>
        <dbReference type="Google" id="ProtNLM"/>
    </source>
</evidence>
<sequence length="292" mass="32958">MTGEMMISKQKGIALLQALLITLLITVMAIGFSYNARDQVEIAKGFSERIEADLKLDSAKSEIMYLLSVSDMSSSRAIGLPKGWNLYSQPFKLRDGITVEIQDVAGLYPVNLMGEASHRRWLSAIGMSDELARDVAEKINKLQYKSSKSTEWDSGTDKIKRNLLFLQHEYSSLGVPPKMISKMVATSTIYPTTFMNPLTIPNDLLPIMYDVNVVNAIIEQRLVGPMSRTLLTELTGRQDYDSFLLNVQMSPIGIFRVDIRTKVNQIEVNRSLDIMLQPRSKPYTMLLQERNI</sequence>
<evidence type="ECO:0000313" key="1">
    <source>
        <dbReference type="EMBL" id="QIR15144.1"/>
    </source>
</evidence>
<dbReference type="Proteomes" id="UP000502608">
    <property type="component" value="Chromosome"/>
</dbReference>
<dbReference type="RefSeq" id="WP_167678633.1">
    <property type="nucleotide sequence ID" value="NZ_CP050313.1"/>
</dbReference>
<dbReference type="KEGG" id="saes:HBH39_12150"/>
<reference evidence="1 2" key="1">
    <citation type="submission" date="2020-03" db="EMBL/GenBank/DDBJ databases">
        <title>Complete genome sequence of Shewanella sp.</title>
        <authorList>
            <person name="Kim Y.-S."/>
            <person name="Kim S.-J."/>
            <person name="Jung H.-K."/>
            <person name="Kim K.-H."/>
        </authorList>
    </citation>
    <scope>NUCLEOTIDE SEQUENCE [LARGE SCALE GENOMIC DNA]</scope>
    <source>
        <strain evidence="1 2">PN3F2</strain>
    </source>
</reference>
<protein>
    <recommendedName>
        <fullName evidence="3">General secretion pathway protein GspK</fullName>
    </recommendedName>
</protein>
<dbReference type="AlphaFoldDB" id="A0A6G9QKP2"/>